<evidence type="ECO:0000256" key="1">
    <source>
        <dbReference type="SAM" id="SignalP"/>
    </source>
</evidence>
<reference evidence="2 3" key="1">
    <citation type="submission" date="2017-03" db="EMBL/GenBank/DDBJ databases">
        <title>Genomes of endolithic fungi from Antarctica.</title>
        <authorList>
            <person name="Coleine C."/>
            <person name="Masonjones S."/>
            <person name="Stajich J.E."/>
        </authorList>
    </citation>
    <scope>NUCLEOTIDE SEQUENCE [LARGE SCALE GENOMIC DNA]</scope>
    <source>
        <strain evidence="2 3">CCFEE 5184</strain>
    </source>
</reference>
<dbReference type="Proteomes" id="UP000309340">
    <property type="component" value="Unassembled WGS sequence"/>
</dbReference>
<name>A0A4U0X9R5_9PEZI</name>
<organism evidence="2 3">
    <name type="scientific">Friedmanniomyces simplex</name>
    <dbReference type="NCBI Taxonomy" id="329884"/>
    <lineage>
        <taxon>Eukaryota</taxon>
        <taxon>Fungi</taxon>
        <taxon>Dikarya</taxon>
        <taxon>Ascomycota</taxon>
        <taxon>Pezizomycotina</taxon>
        <taxon>Dothideomycetes</taxon>
        <taxon>Dothideomycetidae</taxon>
        <taxon>Mycosphaerellales</taxon>
        <taxon>Teratosphaeriaceae</taxon>
        <taxon>Friedmanniomyces</taxon>
    </lineage>
</organism>
<gene>
    <name evidence="2" type="ORF">B0A55_06422</name>
</gene>
<keyword evidence="3" id="KW-1185">Reference proteome</keyword>
<keyword evidence="1" id="KW-0732">Signal</keyword>
<comment type="caution">
    <text evidence="2">The sequence shown here is derived from an EMBL/GenBank/DDBJ whole genome shotgun (WGS) entry which is preliminary data.</text>
</comment>
<feature type="chain" id="PRO_5020743143" description="LysM domain-containing protein" evidence="1">
    <location>
        <begin position="21"/>
        <end position="192"/>
    </location>
</feature>
<accession>A0A4U0X9R5</accession>
<feature type="signal peptide" evidence="1">
    <location>
        <begin position="1"/>
        <end position="20"/>
    </location>
</feature>
<dbReference type="AlphaFoldDB" id="A0A4U0X9R5"/>
<evidence type="ECO:0000313" key="2">
    <source>
        <dbReference type="EMBL" id="TKA72527.1"/>
    </source>
</evidence>
<evidence type="ECO:0000313" key="3">
    <source>
        <dbReference type="Proteomes" id="UP000309340"/>
    </source>
</evidence>
<evidence type="ECO:0008006" key="4">
    <source>
        <dbReference type="Google" id="ProtNLM"/>
    </source>
</evidence>
<sequence>MHASGILAFFLAFLASLSPAKVMPDYTLHLGGDCCRIWSRSRGCIEGMWAKGALDTSVACYPLSLQATWSPFGPDAVNPKCQIWNIPARKCEEWTDGREDGWNPNPQDAMERSMRGKTVTMMYEHNAATFYPTDMATTITEATDVVVRTTVTGQTTTSSPLPTRYETVTVPPTSAPSTGLRTVLVPVSQVGA</sequence>
<dbReference type="EMBL" id="NAJQ01000305">
    <property type="protein sequence ID" value="TKA72527.1"/>
    <property type="molecule type" value="Genomic_DNA"/>
</dbReference>
<protein>
    <recommendedName>
        <fullName evidence="4">LysM domain-containing protein</fullName>
    </recommendedName>
</protein>
<proteinExistence type="predicted"/>